<dbReference type="AlphaFoldDB" id="A0A382Y9Y6"/>
<accession>A0A382Y9Y6</accession>
<evidence type="ECO:0000313" key="2">
    <source>
        <dbReference type="EMBL" id="SVD80083.1"/>
    </source>
</evidence>
<name>A0A382Y9Y6_9ZZZZ</name>
<feature type="compositionally biased region" description="Basic residues" evidence="1">
    <location>
        <begin position="55"/>
        <end position="87"/>
    </location>
</feature>
<proteinExistence type="predicted"/>
<feature type="region of interest" description="Disordered" evidence="1">
    <location>
        <begin position="34"/>
        <end position="87"/>
    </location>
</feature>
<gene>
    <name evidence="2" type="ORF">METZ01_LOCUS432937</name>
</gene>
<dbReference type="EMBL" id="UINC01174118">
    <property type="protein sequence ID" value="SVD80083.1"/>
    <property type="molecule type" value="Genomic_DNA"/>
</dbReference>
<sequence length="87" mass="10134">MEYLIIILIVVGLYLVMNCKKVICRNDQHYTHEDELLDGGSYGNEQPKKVGLPRAVKRKTKKRTDKAHKPTRSVRRKVSKGRRKSKK</sequence>
<reference evidence="2" key="1">
    <citation type="submission" date="2018-05" db="EMBL/GenBank/DDBJ databases">
        <authorList>
            <person name="Lanie J.A."/>
            <person name="Ng W.-L."/>
            <person name="Kazmierczak K.M."/>
            <person name="Andrzejewski T.M."/>
            <person name="Davidsen T.M."/>
            <person name="Wayne K.J."/>
            <person name="Tettelin H."/>
            <person name="Glass J.I."/>
            <person name="Rusch D."/>
            <person name="Podicherti R."/>
            <person name="Tsui H.-C.T."/>
            <person name="Winkler M.E."/>
        </authorList>
    </citation>
    <scope>NUCLEOTIDE SEQUENCE</scope>
</reference>
<protein>
    <submittedName>
        <fullName evidence="2">Uncharacterized protein</fullName>
    </submittedName>
</protein>
<organism evidence="2">
    <name type="scientific">marine metagenome</name>
    <dbReference type="NCBI Taxonomy" id="408172"/>
    <lineage>
        <taxon>unclassified sequences</taxon>
        <taxon>metagenomes</taxon>
        <taxon>ecological metagenomes</taxon>
    </lineage>
</organism>
<evidence type="ECO:0000256" key="1">
    <source>
        <dbReference type="SAM" id="MobiDB-lite"/>
    </source>
</evidence>